<feature type="modified residue" description="4-aspartylphosphate" evidence="4">
    <location>
        <position position="52"/>
    </location>
</feature>
<dbReference type="AlphaFoldDB" id="A0A5N3PCN1"/>
<evidence type="ECO:0000256" key="4">
    <source>
        <dbReference type="PROSITE-ProRule" id="PRU00169"/>
    </source>
</evidence>
<dbReference type="RefSeq" id="WP_150943619.1">
    <property type="nucleotide sequence ID" value="NZ_VCMV01000013.1"/>
</dbReference>
<dbReference type="Pfam" id="PF00072">
    <property type="entry name" value="Response_reg"/>
    <property type="match status" value="1"/>
</dbReference>
<keyword evidence="1 4" id="KW-0597">Phosphoprotein</keyword>
<protein>
    <submittedName>
        <fullName evidence="6">Response regulator</fullName>
    </submittedName>
</protein>
<gene>
    <name evidence="6" type="ORF">FEZ63_09385</name>
</gene>
<sequence length="118" mass="13247">MRTILVVDDEWAIAEVLEALLSDEGYRVIIANNGRQALDRMSEWPPDLIMLDFMMPIMDGKATLAALQENPRTAEIPVILMSSLPEETIAQRCTGYSVFLRKPFRIAAVLDVIEKALV</sequence>
<reference evidence="6 7" key="1">
    <citation type="journal article" date="2019" name="Microorganisms">
        <title>Genome Insights into the Novel Species Microvirga brassicacearum, a Rapeseed Endophyte with Biotechnological Potential.</title>
        <authorList>
            <person name="Jimenez-Gomez A."/>
            <person name="Saati-Santamaria Z."/>
            <person name="Igual J.M."/>
            <person name="Rivas R."/>
            <person name="Mateos P.F."/>
            <person name="Garcia-Fraile P."/>
        </authorList>
    </citation>
    <scope>NUCLEOTIDE SEQUENCE [LARGE SCALE GENOMIC DNA]</scope>
    <source>
        <strain evidence="6 7">CDVBN77</strain>
    </source>
</reference>
<dbReference type="InterPro" id="IPR001789">
    <property type="entry name" value="Sig_transdc_resp-reg_receiver"/>
</dbReference>
<keyword evidence="7" id="KW-1185">Reference proteome</keyword>
<dbReference type="PANTHER" id="PTHR44591">
    <property type="entry name" value="STRESS RESPONSE REGULATOR PROTEIN 1"/>
    <property type="match status" value="1"/>
</dbReference>
<dbReference type="SMART" id="SM00448">
    <property type="entry name" value="REC"/>
    <property type="match status" value="1"/>
</dbReference>
<dbReference type="EMBL" id="VCMV01000013">
    <property type="protein sequence ID" value="KAB0267502.1"/>
    <property type="molecule type" value="Genomic_DNA"/>
</dbReference>
<dbReference type="GO" id="GO:0000160">
    <property type="term" value="P:phosphorelay signal transduction system"/>
    <property type="evidence" value="ECO:0007669"/>
    <property type="project" value="InterPro"/>
</dbReference>
<evidence type="ECO:0000256" key="2">
    <source>
        <dbReference type="ARBA" id="ARBA00023015"/>
    </source>
</evidence>
<dbReference type="Gene3D" id="3.40.50.2300">
    <property type="match status" value="1"/>
</dbReference>
<name>A0A5N3PCN1_9HYPH</name>
<dbReference type="SUPFAM" id="SSF52172">
    <property type="entry name" value="CheY-like"/>
    <property type="match status" value="1"/>
</dbReference>
<keyword evidence="3" id="KW-0804">Transcription</keyword>
<organism evidence="6 7">
    <name type="scientific">Microvirga brassicacearum</name>
    <dbReference type="NCBI Taxonomy" id="2580413"/>
    <lineage>
        <taxon>Bacteria</taxon>
        <taxon>Pseudomonadati</taxon>
        <taxon>Pseudomonadota</taxon>
        <taxon>Alphaproteobacteria</taxon>
        <taxon>Hyphomicrobiales</taxon>
        <taxon>Methylobacteriaceae</taxon>
        <taxon>Microvirga</taxon>
    </lineage>
</organism>
<keyword evidence="2" id="KW-0805">Transcription regulation</keyword>
<accession>A0A5N3PCN1</accession>
<evidence type="ECO:0000313" key="6">
    <source>
        <dbReference type="EMBL" id="KAB0267502.1"/>
    </source>
</evidence>
<comment type="caution">
    <text evidence="6">The sequence shown here is derived from an EMBL/GenBank/DDBJ whole genome shotgun (WGS) entry which is preliminary data.</text>
</comment>
<feature type="domain" description="Response regulatory" evidence="5">
    <location>
        <begin position="3"/>
        <end position="117"/>
    </location>
</feature>
<dbReference type="InterPro" id="IPR050595">
    <property type="entry name" value="Bact_response_regulator"/>
</dbReference>
<dbReference type="InterPro" id="IPR011006">
    <property type="entry name" value="CheY-like_superfamily"/>
</dbReference>
<evidence type="ECO:0000256" key="3">
    <source>
        <dbReference type="ARBA" id="ARBA00023163"/>
    </source>
</evidence>
<evidence type="ECO:0000313" key="7">
    <source>
        <dbReference type="Proteomes" id="UP000325684"/>
    </source>
</evidence>
<dbReference type="OrthoDB" id="5456285at2"/>
<dbReference type="PROSITE" id="PS50110">
    <property type="entry name" value="RESPONSE_REGULATORY"/>
    <property type="match status" value="1"/>
</dbReference>
<dbReference type="PANTHER" id="PTHR44591:SF3">
    <property type="entry name" value="RESPONSE REGULATORY DOMAIN-CONTAINING PROTEIN"/>
    <property type="match status" value="1"/>
</dbReference>
<evidence type="ECO:0000256" key="1">
    <source>
        <dbReference type="ARBA" id="ARBA00022553"/>
    </source>
</evidence>
<dbReference type="Proteomes" id="UP000325684">
    <property type="component" value="Unassembled WGS sequence"/>
</dbReference>
<evidence type="ECO:0000259" key="5">
    <source>
        <dbReference type="PROSITE" id="PS50110"/>
    </source>
</evidence>
<proteinExistence type="predicted"/>